<proteinExistence type="predicted"/>
<evidence type="ECO:0000313" key="2">
    <source>
        <dbReference type="Proteomes" id="UP000019443"/>
    </source>
</evidence>
<dbReference type="Proteomes" id="UP000019443">
    <property type="component" value="Plasmid pLPU83c"/>
</dbReference>
<keyword evidence="2" id="KW-1185">Reference proteome</keyword>
<name>W6RPB0_9HYPH</name>
<dbReference type="AlphaFoldDB" id="W6RPB0"/>
<organism evidence="1 2">
    <name type="scientific">Rhizobium favelukesii</name>
    <dbReference type="NCBI Taxonomy" id="348824"/>
    <lineage>
        <taxon>Bacteria</taxon>
        <taxon>Pseudomonadati</taxon>
        <taxon>Pseudomonadota</taxon>
        <taxon>Alphaproteobacteria</taxon>
        <taxon>Hyphomicrobiales</taxon>
        <taxon>Rhizobiaceae</taxon>
        <taxon>Rhizobium/Agrobacterium group</taxon>
        <taxon>Rhizobium</taxon>
    </lineage>
</organism>
<evidence type="ECO:0000313" key="1">
    <source>
        <dbReference type="EMBL" id="CDM60688.1"/>
    </source>
</evidence>
<dbReference type="HOGENOM" id="CLU_2619572_0_0_5"/>
<gene>
    <name evidence="1" type="ORF">LPU83_pLPU83c_0126</name>
</gene>
<keyword evidence="1" id="KW-0614">Plasmid</keyword>
<dbReference type="KEGG" id="rhl:LPU83_pLPU83c_0126"/>
<geneLocation type="plasmid" evidence="1 2">
    <name>pLPU83c</name>
</geneLocation>
<dbReference type="PATRIC" id="fig|348824.6.peg.4818"/>
<accession>W6RPB0</accession>
<sequence>MVSAGLGIGFAPEWAEGLPNRAFELKAVRCIDFGIGLAVAWNKKIARRHRRLRGNGTGRAGDDDLVDWSIPVSPYRIARAGTKVGDYAKQPQSASPW</sequence>
<reference evidence="1" key="1">
    <citation type="submission" date="2013-11" db="EMBL/GenBank/DDBJ databases">
        <title>Draft genome sequence of the broad-host-range Rhizobium sp. LPU83 strain, a member of the low-genetic diversity Oregon-like Rhizobium sp. group.</title>
        <authorList>
            <person name="Wibberg D."/>
            <person name="Puehler A."/>
            <person name="Schlueter A."/>
        </authorList>
    </citation>
    <scope>NUCLEOTIDE SEQUENCE [LARGE SCALE GENOMIC DNA]</scope>
    <source>
        <strain evidence="1">LPU83</strain>
        <plasmid evidence="1">pLPU83c</plasmid>
    </source>
</reference>
<protein>
    <submittedName>
        <fullName evidence="1">Transcriptional regulator, LysR family</fullName>
    </submittedName>
</protein>
<dbReference type="EMBL" id="HG916854">
    <property type="protein sequence ID" value="CDM60688.1"/>
    <property type="molecule type" value="Genomic_DNA"/>
</dbReference>